<feature type="domain" description="Ig-like" evidence="6">
    <location>
        <begin position="20"/>
        <end position="115"/>
    </location>
</feature>
<name>A0A8C5PAA3_9ANUR</name>
<sequence length="142" mass="15701">MLIELLCYHENTAISDQATNSVTQEPAAQTIHEGQTVTLECSYETTGNAYLFWYRQKPGQSLEYLARADSLGTDYVVEKYQSSVSIKSQTNKKACSLFLAGVFVEDAAVYLCALTVKGSRNALPFGGLIRQVYSGESHRLQC</sequence>
<dbReference type="SMART" id="SM00409">
    <property type="entry name" value="IG"/>
    <property type="match status" value="1"/>
</dbReference>
<dbReference type="InterPro" id="IPR007110">
    <property type="entry name" value="Ig-like_dom"/>
</dbReference>
<dbReference type="InterPro" id="IPR051287">
    <property type="entry name" value="TCR_variable_region"/>
</dbReference>
<dbReference type="Pfam" id="PF07686">
    <property type="entry name" value="V-set"/>
    <property type="match status" value="1"/>
</dbReference>
<reference evidence="7" key="1">
    <citation type="submission" date="2025-08" db="UniProtKB">
        <authorList>
            <consortium name="Ensembl"/>
        </authorList>
    </citation>
    <scope>IDENTIFICATION</scope>
</reference>
<keyword evidence="5" id="KW-1279">T cell receptor</keyword>
<organism evidence="7 8">
    <name type="scientific">Leptobrachium leishanense</name>
    <name type="common">Leishan spiny toad</name>
    <dbReference type="NCBI Taxonomy" id="445787"/>
    <lineage>
        <taxon>Eukaryota</taxon>
        <taxon>Metazoa</taxon>
        <taxon>Chordata</taxon>
        <taxon>Craniata</taxon>
        <taxon>Vertebrata</taxon>
        <taxon>Euteleostomi</taxon>
        <taxon>Amphibia</taxon>
        <taxon>Batrachia</taxon>
        <taxon>Anura</taxon>
        <taxon>Pelobatoidea</taxon>
        <taxon>Megophryidae</taxon>
        <taxon>Leptobrachium</taxon>
    </lineage>
</organism>
<evidence type="ECO:0000313" key="8">
    <source>
        <dbReference type="Proteomes" id="UP000694569"/>
    </source>
</evidence>
<dbReference type="GO" id="GO:0002250">
    <property type="term" value="P:adaptive immune response"/>
    <property type="evidence" value="ECO:0007669"/>
    <property type="project" value="UniProtKB-KW"/>
</dbReference>
<keyword evidence="1" id="KW-0732">Signal</keyword>
<reference evidence="7" key="2">
    <citation type="submission" date="2025-09" db="UniProtKB">
        <authorList>
            <consortium name="Ensembl"/>
        </authorList>
    </citation>
    <scope>IDENTIFICATION</scope>
</reference>
<dbReference type="InterPro" id="IPR013783">
    <property type="entry name" value="Ig-like_fold"/>
</dbReference>
<protein>
    <recommendedName>
        <fullName evidence="6">Ig-like domain-containing protein</fullName>
    </recommendedName>
</protein>
<dbReference type="PROSITE" id="PS50835">
    <property type="entry name" value="IG_LIKE"/>
    <property type="match status" value="1"/>
</dbReference>
<proteinExistence type="predicted"/>
<keyword evidence="2" id="KW-1064">Adaptive immunity</keyword>
<dbReference type="GO" id="GO:0042101">
    <property type="term" value="C:T cell receptor complex"/>
    <property type="evidence" value="ECO:0007669"/>
    <property type="project" value="UniProtKB-KW"/>
</dbReference>
<evidence type="ECO:0000259" key="6">
    <source>
        <dbReference type="PROSITE" id="PS50835"/>
    </source>
</evidence>
<evidence type="ECO:0000256" key="4">
    <source>
        <dbReference type="ARBA" id="ARBA00023319"/>
    </source>
</evidence>
<dbReference type="InterPro" id="IPR036179">
    <property type="entry name" value="Ig-like_dom_sf"/>
</dbReference>
<dbReference type="InterPro" id="IPR003599">
    <property type="entry name" value="Ig_sub"/>
</dbReference>
<dbReference type="Ensembl" id="ENSLLET00000008653.1">
    <property type="protein sequence ID" value="ENSLLEP00000008322.1"/>
    <property type="gene ID" value="ENSLLEG00000005282.1"/>
</dbReference>
<dbReference type="InterPro" id="IPR013106">
    <property type="entry name" value="Ig_V-set"/>
</dbReference>
<keyword evidence="3" id="KW-0675">Receptor</keyword>
<evidence type="ECO:0000256" key="3">
    <source>
        <dbReference type="ARBA" id="ARBA00023170"/>
    </source>
</evidence>
<dbReference type="PANTHER" id="PTHR19367:SF18">
    <property type="entry name" value="T CELL RECEPTOR ALPHA VARIABLE 16"/>
    <property type="match status" value="1"/>
</dbReference>
<evidence type="ECO:0000256" key="5">
    <source>
        <dbReference type="ARBA" id="ARBA00043266"/>
    </source>
</evidence>
<evidence type="ECO:0000256" key="2">
    <source>
        <dbReference type="ARBA" id="ARBA00023130"/>
    </source>
</evidence>
<dbReference type="SUPFAM" id="SSF48726">
    <property type="entry name" value="Immunoglobulin"/>
    <property type="match status" value="1"/>
</dbReference>
<dbReference type="SMART" id="SM00406">
    <property type="entry name" value="IGv"/>
    <property type="match status" value="1"/>
</dbReference>
<dbReference type="AlphaFoldDB" id="A0A8C5PAA3"/>
<keyword evidence="4" id="KW-0393">Immunoglobulin domain</keyword>
<dbReference type="Proteomes" id="UP000694569">
    <property type="component" value="Unplaced"/>
</dbReference>
<dbReference type="GeneTree" id="ENSGT01010000228987"/>
<accession>A0A8C5PAA3</accession>
<dbReference type="OrthoDB" id="8947657at2759"/>
<keyword evidence="5" id="KW-0391">Immunity</keyword>
<dbReference type="PANTHER" id="PTHR19367">
    <property type="entry name" value="T-CELL RECEPTOR ALPHA CHAIN V REGION"/>
    <property type="match status" value="1"/>
</dbReference>
<evidence type="ECO:0000256" key="1">
    <source>
        <dbReference type="ARBA" id="ARBA00022729"/>
    </source>
</evidence>
<dbReference type="Gene3D" id="2.60.40.10">
    <property type="entry name" value="Immunoglobulins"/>
    <property type="match status" value="1"/>
</dbReference>
<keyword evidence="8" id="KW-1185">Reference proteome</keyword>
<evidence type="ECO:0000313" key="7">
    <source>
        <dbReference type="Ensembl" id="ENSLLEP00000008322.1"/>
    </source>
</evidence>